<feature type="compositionally biased region" description="Pro residues" evidence="7">
    <location>
        <begin position="142"/>
        <end position="151"/>
    </location>
</feature>
<dbReference type="GO" id="GO:0005929">
    <property type="term" value="C:cilium"/>
    <property type="evidence" value="ECO:0007669"/>
    <property type="project" value="UniProtKB-SubCell"/>
</dbReference>
<dbReference type="EMBL" id="JBHFFA010000007">
    <property type="protein sequence ID" value="KAL2613241.1"/>
    <property type="molecule type" value="Genomic_DNA"/>
</dbReference>
<evidence type="ECO:0000259" key="8">
    <source>
        <dbReference type="PROSITE" id="PS51665"/>
    </source>
</evidence>
<keyword evidence="3" id="KW-0963">Cytoplasm</keyword>
<proteinExistence type="predicted"/>
<name>A0ABD1XZD7_9MARC</name>
<evidence type="ECO:0000256" key="7">
    <source>
        <dbReference type="SAM" id="MobiDB-lite"/>
    </source>
</evidence>
<dbReference type="Proteomes" id="UP001605036">
    <property type="component" value="Unassembled WGS sequence"/>
</dbReference>
<feature type="compositionally biased region" description="Low complexity" evidence="7">
    <location>
        <begin position="261"/>
        <end position="270"/>
    </location>
</feature>
<organism evidence="9 10">
    <name type="scientific">Riccia fluitans</name>
    <dbReference type="NCBI Taxonomy" id="41844"/>
    <lineage>
        <taxon>Eukaryota</taxon>
        <taxon>Viridiplantae</taxon>
        <taxon>Streptophyta</taxon>
        <taxon>Embryophyta</taxon>
        <taxon>Marchantiophyta</taxon>
        <taxon>Marchantiopsida</taxon>
        <taxon>Marchantiidae</taxon>
        <taxon>Marchantiales</taxon>
        <taxon>Ricciaceae</taxon>
        <taxon>Riccia</taxon>
    </lineage>
</organism>
<evidence type="ECO:0000313" key="9">
    <source>
        <dbReference type="EMBL" id="KAL2613241.1"/>
    </source>
</evidence>
<keyword evidence="4" id="KW-0206">Cytoskeleton</keyword>
<evidence type="ECO:0000256" key="2">
    <source>
        <dbReference type="ARBA" id="ARBA00004245"/>
    </source>
</evidence>
<dbReference type="Pfam" id="PF13864">
    <property type="entry name" value="Enkurin"/>
    <property type="match status" value="1"/>
</dbReference>
<dbReference type="PROSITE" id="PS51665">
    <property type="entry name" value="ENKURIN"/>
    <property type="match status" value="1"/>
</dbReference>
<evidence type="ECO:0000313" key="10">
    <source>
        <dbReference type="Proteomes" id="UP001605036"/>
    </source>
</evidence>
<feature type="region of interest" description="Disordered" evidence="7">
    <location>
        <begin position="261"/>
        <end position="285"/>
    </location>
</feature>
<keyword evidence="10" id="KW-1185">Reference proteome</keyword>
<feature type="compositionally biased region" description="Basic residues" evidence="7">
    <location>
        <begin position="274"/>
        <end position="285"/>
    </location>
</feature>
<evidence type="ECO:0000256" key="4">
    <source>
        <dbReference type="ARBA" id="ARBA00023212"/>
    </source>
</evidence>
<dbReference type="InterPro" id="IPR027012">
    <property type="entry name" value="Enkurin_dom"/>
</dbReference>
<accession>A0ABD1XZD7</accession>
<dbReference type="AlphaFoldDB" id="A0ABD1XZD7"/>
<comment type="caution">
    <text evidence="9">The sequence shown here is derived from an EMBL/GenBank/DDBJ whole genome shotgun (WGS) entry which is preliminary data.</text>
</comment>
<gene>
    <name evidence="9" type="ORF">R1flu_024933</name>
</gene>
<evidence type="ECO:0000256" key="5">
    <source>
        <dbReference type="ARBA" id="ARBA00023273"/>
    </source>
</evidence>
<feature type="domain" description="Enkurin" evidence="8">
    <location>
        <begin position="169"/>
        <end position="261"/>
    </location>
</feature>
<feature type="region of interest" description="Disordered" evidence="7">
    <location>
        <begin position="137"/>
        <end position="158"/>
    </location>
</feature>
<protein>
    <recommendedName>
        <fullName evidence="8">Enkurin domain-containing protein</fullName>
    </recommendedName>
</protein>
<sequence length="285" mass="32683">MWESHESIYYLIPEVVLQPPKTPPIRSQKDERVYKFMLKVQEEARQRPRATFGHVPGSLNPRPDNWLKKHSKDPKIVYGKSLRISLESGPASSQLTLLGVARCSTHQKMKPSVPLGPPTHGLNSGKNWIEENGRTAIRSKPPEVPPPPPPMVKKKNNGRTPRYLLKRIKDALQKIDDASAPSEESARKCKHPDCRKLEEDERQQLIIALKSKWAKLNRAYQAYPSTIDTDSMKFRRERMEEELAQIERDVQLLSRRVVLVSERPTSTSPTSRRKDQRHLVSRAIG</sequence>
<evidence type="ECO:0000256" key="6">
    <source>
        <dbReference type="SAM" id="Coils"/>
    </source>
</evidence>
<comment type="subcellular location">
    <subcellularLocation>
        <location evidence="1">Cell projection</location>
        <location evidence="1">Cilium</location>
    </subcellularLocation>
    <subcellularLocation>
        <location evidence="2">Cytoplasm</location>
        <location evidence="2">Cytoskeleton</location>
    </subcellularLocation>
</comment>
<dbReference type="PANTHER" id="PTHR21490:SF0">
    <property type="entry name" value="ENKURIN"/>
    <property type="match status" value="1"/>
</dbReference>
<dbReference type="InterPro" id="IPR052102">
    <property type="entry name" value="Enkurin_domain-protein"/>
</dbReference>
<feature type="region of interest" description="Disordered" evidence="7">
    <location>
        <begin position="51"/>
        <end position="70"/>
    </location>
</feature>
<dbReference type="PANTHER" id="PTHR21490">
    <property type="entry name" value="ENKURIN-RELATED"/>
    <property type="match status" value="1"/>
</dbReference>
<keyword evidence="5" id="KW-0966">Cell projection</keyword>
<reference evidence="9 10" key="1">
    <citation type="submission" date="2024-09" db="EMBL/GenBank/DDBJ databases">
        <title>Chromosome-scale assembly of Riccia fluitans.</title>
        <authorList>
            <person name="Paukszto L."/>
            <person name="Sawicki J."/>
            <person name="Karawczyk K."/>
            <person name="Piernik-Szablinska J."/>
            <person name="Szczecinska M."/>
            <person name="Mazdziarz M."/>
        </authorList>
    </citation>
    <scope>NUCLEOTIDE SEQUENCE [LARGE SCALE GENOMIC DNA]</scope>
    <source>
        <strain evidence="9">Rf_01</strain>
        <tissue evidence="9">Aerial parts of the thallus</tissue>
    </source>
</reference>
<evidence type="ECO:0000256" key="3">
    <source>
        <dbReference type="ARBA" id="ARBA00022490"/>
    </source>
</evidence>
<keyword evidence="6" id="KW-0175">Coiled coil</keyword>
<dbReference type="GO" id="GO:0005856">
    <property type="term" value="C:cytoskeleton"/>
    <property type="evidence" value="ECO:0007669"/>
    <property type="project" value="UniProtKB-SubCell"/>
</dbReference>
<feature type="coiled-coil region" evidence="6">
    <location>
        <begin position="229"/>
        <end position="256"/>
    </location>
</feature>
<evidence type="ECO:0000256" key="1">
    <source>
        <dbReference type="ARBA" id="ARBA00004138"/>
    </source>
</evidence>